<feature type="domain" description="FAD-binding" evidence="9">
    <location>
        <begin position="5"/>
        <end position="337"/>
    </location>
</feature>
<gene>
    <name evidence="10" type="ORF">PENSTE_c025G04611</name>
</gene>
<evidence type="ECO:0000256" key="7">
    <source>
        <dbReference type="ARBA" id="ARBA00023002"/>
    </source>
</evidence>
<evidence type="ECO:0000256" key="4">
    <source>
        <dbReference type="ARBA" id="ARBA00022692"/>
    </source>
</evidence>
<dbReference type="Pfam" id="PF01494">
    <property type="entry name" value="FAD_binding_3"/>
    <property type="match status" value="1"/>
</dbReference>
<evidence type="ECO:0000313" key="11">
    <source>
        <dbReference type="Proteomes" id="UP000191285"/>
    </source>
</evidence>
<dbReference type="STRING" id="303698.A0A1V6SRI1"/>
<evidence type="ECO:0000256" key="3">
    <source>
        <dbReference type="ARBA" id="ARBA00022630"/>
    </source>
</evidence>
<dbReference type="GO" id="GO:0004497">
    <property type="term" value="F:monooxygenase activity"/>
    <property type="evidence" value="ECO:0007669"/>
    <property type="project" value="InterPro"/>
</dbReference>
<dbReference type="GO" id="GO:0016020">
    <property type="term" value="C:membrane"/>
    <property type="evidence" value="ECO:0007669"/>
    <property type="project" value="UniProtKB-SubCell"/>
</dbReference>
<evidence type="ECO:0000313" key="10">
    <source>
        <dbReference type="EMBL" id="OQE16183.1"/>
    </source>
</evidence>
<dbReference type="SUPFAM" id="SSF51905">
    <property type="entry name" value="FAD/NAD(P)-binding domain"/>
    <property type="match status" value="1"/>
</dbReference>
<keyword evidence="4" id="KW-0812">Transmembrane</keyword>
<evidence type="ECO:0000256" key="5">
    <source>
        <dbReference type="ARBA" id="ARBA00022827"/>
    </source>
</evidence>
<dbReference type="InterPro" id="IPR036188">
    <property type="entry name" value="FAD/NAD-bd_sf"/>
</dbReference>
<dbReference type="InterPro" id="IPR002938">
    <property type="entry name" value="FAD-bd"/>
</dbReference>
<keyword evidence="8" id="KW-0472">Membrane</keyword>
<dbReference type="EMBL" id="MLKD01000025">
    <property type="protein sequence ID" value="OQE16183.1"/>
    <property type="molecule type" value="Genomic_DNA"/>
</dbReference>
<comment type="similarity">
    <text evidence="2">Belongs to the paxM FAD-dependent monooxygenase family.</text>
</comment>
<dbReference type="OrthoDB" id="10029326at2759"/>
<proteinExistence type="inferred from homology"/>
<dbReference type="Proteomes" id="UP000191285">
    <property type="component" value="Unassembled WGS sequence"/>
</dbReference>
<dbReference type="PANTHER" id="PTHR47356:SF2">
    <property type="entry name" value="FAD-BINDING DOMAIN-CONTAINING PROTEIN-RELATED"/>
    <property type="match status" value="1"/>
</dbReference>
<dbReference type="PANTHER" id="PTHR47356">
    <property type="entry name" value="FAD-DEPENDENT MONOOXYGENASE ASQG-RELATED"/>
    <property type="match status" value="1"/>
</dbReference>
<dbReference type="GO" id="GO:0071949">
    <property type="term" value="F:FAD binding"/>
    <property type="evidence" value="ECO:0007669"/>
    <property type="project" value="InterPro"/>
</dbReference>
<keyword evidence="5" id="KW-0274">FAD</keyword>
<comment type="caution">
    <text evidence="10">The sequence shown here is derived from an EMBL/GenBank/DDBJ whole genome shotgun (WGS) entry which is preliminary data.</text>
</comment>
<dbReference type="InterPro" id="IPR050562">
    <property type="entry name" value="FAD_mOase_fung"/>
</dbReference>
<reference evidence="11" key="1">
    <citation type="journal article" date="2017" name="Nat. Microbiol.">
        <title>Global analysis of biosynthetic gene clusters reveals vast potential of secondary metabolite production in Penicillium species.</title>
        <authorList>
            <person name="Nielsen J.C."/>
            <person name="Grijseels S."/>
            <person name="Prigent S."/>
            <person name="Ji B."/>
            <person name="Dainat J."/>
            <person name="Nielsen K.F."/>
            <person name="Frisvad J.C."/>
            <person name="Workman M."/>
            <person name="Nielsen J."/>
        </authorList>
    </citation>
    <scope>NUCLEOTIDE SEQUENCE [LARGE SCALE GENOMIC DNA]</scope>
    <source>
        <strain evidence="11">IBT 24891</strain>
    </source>
</reference>
<dbReference type="Gene3D" id="3.50.50.60">
    <property type="entry name" value="FAD/NAD(P)-binding domain"/>
    <property type="match status" value="1"/>
</dbReference>
<sequence length="475" mass="53251">MKKNDYQVIIVGGSIAGLTLAHCLQRMGIEHIILEKAKNPAPQLGASIGILPNGARVLEQLGLYSHIEEYTEPLSRSNVTLPSGFSFSSDYVNILAERFGFPLAFLDRKIMLDILFNNYPDPDKIRLGEKVTMVETLSDGVAVHTATGRVYRGDFVVGSDGVHSIIRKEIWRALQTTIPKKTLNKEKTSLTAEYRCIFGISSDIPELKLGEQVNALFDGLTIVTVHGKKGRIYWFVIQKLKEKYVYPHCPRYTPTDTSTAAESLRNVTFYKNVTFGSVWDKRETASMTILEENTFKIWYHGRSVLVGDSVHKMTPNFGQGANMAIEDAAALANILQECAYSSKLTTPTETEITSILRQYYEVRYPRVRSIYQCSKLVTRLQARDGLIYAFLTRYVVPYAGDAPAEMSSRVIANGAKCNFLPDPKRSGVGWTTYAKTQRQLSWSSLLSVDDQIVLFRFAMELRPPGSSTQISHSQL</sequence>
<organism evidence="10 11">
    <name type="scientific">Penicillium steckii</name>
    <dbReference type="NCBI Taxonomy" id="303698"/>
    <lineage>
        <taxon>Eukaryota</taxon>
        <taxon>Fungi</taxon>
        <taxon>Dikarya</taxon>
        <taxon>Ascomycota</taxon>
        <taxon>Pezizomycotina</taxon>
        <taxon>Eurotiomycetes</taxon>
        <taxon>Eurotiomycetidae</taxon>
        <taxon>Eurotiales</taxon>
        <taxon>Aspergillaceae</taxon>
        <taxon>Penicillium</taxon>
    </lineage>
</organism>
<evidence type="ECO:0000256" key="6">
    <source>
        <dbReference type="ARBA" id="ARBA00022989"/>
    </source>
</evidence>
<keyword evidence="3" id="KW-0285">Flavoprotein</keyword>
<keyword evidence="7" id="KW-0560">Oxidoreductase</keyword>
<keyword evidence="11" id="KW-1185">Reference proteome</keyword>
<evidence type="ECO:0000256" key="2">
    <source>
        <dbReference type="ARBA" id="ARBA00007992"/>
    </source>
</evidence>
<evidence type="ECO:0000256" key="1">
    <source>
        <dbReference type="ARBA" id="ARBA00004370"/>
    </source>
</evidence>
<dbReference type="PRINTS" id="PR00420">
    <property type="entry name" value="RNGMNOXGNASE"/>
</dbReference>
<evidence type="ECO:0000259" key="9">
    <source>
        <dbReference type="Pfam" id="PF01494"/>
    </source>
</evidence>
<keyword evidence="6" id="KW-1133">Transmembrane helix</keyword>
<accession>A0A1V6SRI1</accession>
<protein>
    <recommendedName>
        <fullName evidence="9">FAD-binding domain-containing protein</fullName>
    </recommendedName>
</protein>
<comment type="subcellular location">
    <subcellularLocation>
        <location evidence="1">Membrane</location>
    </subcellularLocation>
</comment>
<dbReference type="AlphaFoldDB" id="A0A1V6SRI1"/>
<evidence type="ECO:0000256" key="8">
    <source>
        <dbReference type="ARBA" id="ARBA00023136"/>
    </source>
</evidence>
<name>A0A1V6SRI1_9EURO</name>